<sequence length="156" mass="17093">MSQTQQSKASAVLQFAPPAPAVSEAYLFNKLSFYTDAADVAEDLKNRISGIVVLDTRAEAHYQRGHIPGAISFPHRLMTEESTRQLNKELVYVTYCDGIGCNGSTNGAYKLAKLGFRVKELIGGLDFWIRDRHPLATGAESGEYPADFNVEECGCS</sequence>
<evidence type="ECO:0000313" key="3">
    <source>
        <dbReference type="Proteomes" id="UP000028640"/>
    </source>
</evidence>
<dbReference type="PROSITE" id="PS00380">
    <property type="entry name" value="RHODANESE_1"/>
    <property type="match status" value="1"/>
</dbReference>
<dbReference type="SMART" id="SM00450">
    <property type="entry name" value="RHOD"/>
    <property type="match status" value="1"/>
</dbReference>
<dbReference type="SUPFAM" id="SSF52821">
    <property type="entry name" value="Rhodanese/Cell cycle control phosphatase"/>
    <property type="match status" value="1"/>
</dbReference>
<keyword evidence="3" id="KW-1185">Reference proteome</keyword>
<dbReference type="InterPro" id="IPR001307">
    <property type="entry name" value="Thiosulphate_STrfase_CS"/>
</dbReference>
<proteinExistence type="predicted"/>
<organism evidence="2 3">
    <name type="scientific">Ewingella americana (strain ATCC 33852 / DSM 4580 / CCUG 14506 / JCM 5911 / LMG 7869 / NCTC 12157 / CDC 1468-78)</name>
    <dbReference type="NCBI Taxonomy" id="910964"/>
    <lineage>
        <taxon>Bacteria</taxon>
        <taxon>Pseudomonadati</taxon>
        <taxon>Pseudomonadota</taxon>
        <taxon>Gammaproteobacteria</taxon>
        <taxon>Enterobacterales</taxon>
        <taxon>Yersiniaceae</taxon>
        <taxon>Ewingella</taxon>
    </lineage>
</organism>
<dbReference type="AlphaFoldDB" id="A0A085G904"/>
<dbReference type="PANTHER" id="PTHR43031">
    <property type="entry name" value="FAD-DEPENDENT OXIDOREDUCTASE"/>
    <property type="match status" value="1"/>
</dbReference>
<dbReference type="Pfam" id="PF00581">
    <property type="entry name" value="Rhodanese"/>
    <property type="match status" value="1"/>
</dbReference>
<dbReference type="RefSeq" id="WP_034791841.1">
    <property type="nucleotide sequence ID" value="NZ_JMPJ01000058.1"/>
</dbReference>
<accession>A0A085G904</accession>
<dbReference type="PROSITE" id="PS50206">
    <property type="entry name" value="RHODANESE_3"/>
    <property type="match status" value="1"/>
</dbReference>
<evidence type="ECO:0000259" key="1">
    <source>
        <dbReference type="PROSITE" id="PS50206"/>
    </source>
</evidence>
<gene>
    <name evidence="2" type="ORF">GEAM_2443</name>
</gene>
<dbReference type="GO" id="GO:0004792">
    <property type="term" value="F:thiosulfate-cyanide sulfurtransferase activity"/>
    <property type="evidence" value="ECO:0007669"/>
    <property type="project" value="InterPro"/>
</dbReference>
<dbReference type="Gene3D" id="3.40.250.10">
    <property type="entry name" value="Rhodanese-like domain"/>
    <property type="match status" value="1"/>
</dbReference>
<comment type="caution">
    <text evidence="2">The sequence shown here is derived from an EMBL/GenBank/DDBJ whole genome shotgun (WGS) entry which is preliminary data.</text>
</comment>
<dbReference type="Proteomes" id="UP000028640">
    <property type="component" value="Unassembled WGS sequence"/>
</dbReference>
<reference evidence="2 3" key="1">
    <citation type="submission" date="2014-05" db="EMBL/GenBank/DDBJ databases">
        <title>ATOL: Assembling a taxonomically balanced genome-scale reconstruction of the evolutionary history of the Enterobacteriaceae.</title>
        <authorList>
            <person name="Plunkett G.III."/>
            <person name="Neeno-Eckwall E.C."/>
            <person name="Glasner J.D."/>
            <person name="Perna N.T."/>
        </authorList>
    </citation>
    <scope>NUCLEOTIDE SEQUENCE [LARGE SCALE GENOMIC DNA]</scope>
    <source>
        <strain evidence="2 3">ATCC 33852</strain>
    </source>
</reference>
<dbReference type="InterPro" id="IPR050229">
    <property type="entry name" value="GlpE_sulfurtransferase"/>
</dbReference>
<dbReference type="STRING" id="910964.GEAM_2443"/>
<dbReference type="eggNOG" id="COG0607">
    <property type="taxonomic scope" value="Bacteria"/>
</dbReference>
<dbReference type="EMBL" id="JMPJ01000058">
    <property type="protein sequence ID" value="KFC80199.1"/>
    <property type="molecule type" value="Genomic_DNA"/>
</dbReference>
<name>A0A085G904_EWIA3</name>
<dbReference type="InterPro" id="IPR001763">
    <property type="entry name" value="Rhodanese-like_dom"/>
</dbReference>
<keyword evidence="2" id="KW-0808">Transferase</keyword>
<protein>
    <submittedName>
        <fullName evidence="2">Rhodanese family sulfurtransferase</fullName>
    </submittedName>
</protein>
<dbReference type="InterPro" id="IPR036873">
    <property type="entry name" value="Rhodanese-like_dom_sf"/>
</dbReference>
<dbReference type="GeneID" id="78380778"/>
<evidence type="ECO:0000313" key="2">
    <source>
        <dbReference type="EMBL" id="KFC80199.1"/>
    </source>
</evidence>
<feature type="domain" description="Rhodanese" evidence="1">
    <location>
        <begin position="47"/>
        <end position="137"/>
    </location>
</feature>
<dbReference type="OrthoDB" id="9802991at2"/>
<dbReference type="PANTHER" id="PTHR43031:SF1">
    <property type="entry name" value="PYRIDINE NUCLEOTIDE-DISULPHIDE OXIDOREDUCTASE"/>
    <property type="match status" value="1"/>
</dbReference>